<reference evidence="12 13" key="1">
    <citation type="submission" date="2016-05" db="EMBL/GenBank/DDBJ databases">
        <authorList>
            <person name="Lavstsen T."/>
            <person name="Jespersen J.S."/>
        </authorList>
    </citation>
    <scope>NUCLEOTIDE SEQUENCE [LARGE SCALE GENOMIC DNA]</scope>
    <source>
        <strain evidence="12 13">YLB-01</strain>
    </source>
</reference>
<feature type="transmembrane region" description="Helical" evidence="10">
    <location>
        <begin position="152"/>
        <end position="172"/>
    </location>
</feature>
<evidence type="ECO:0000256" key="5">
    <source>
        <dbReference type="ARBA" id="ARBA00022989"/>
    </source>
</evidence>
<keyword evidence="9 10" id="KW-0739">Sodium transport</keyword>
<dbReference type="GO" id="GO:0015385">
    <property type="term" value="F:sodium:proton antiporter activity"/>
    <property type="evidence" value="ECO:0007669"/>
    <property type="project" value="InterPro"/>
</dbReference>
<organism evidence="12 13">
    <name type="scientific">Microbacterium sediminis</name>
    <dbReference type="NCBI Taxonomy" id="904291"/>
    <lineage>
        <taxon>Bacteria</taxon>
        <taxon>Bacillati</taxon>
        <taxon>Actinomycetota</taxon>
        <taxon>Actinomycetes</taxon>
        <taxon>Micrococcales</taxon>
        <taxon>Microbacteriaceae</taxon>
        <taxon>Microbacterium</taxon>
    </lineage>
</organism>
<evidence type="ECO:0000313" key="13">
    <source>
        <dbReference type="Proteomes" id="UP000093355"/>
    </source>
</evidence>
<sequence length="560" mass="59668">MGGLEITVLLGASVLAGALLAPRLRIATPLVFVLLGLLLGFVPSLRGIELPPETVLLLFLPVMLFWESLTTSLRSIRRDLRGIVLMSTLLVVLTAFAVAGVAHLLGVPWEAALILGAAVAPPDATAVAALGRSLPRRNFTLLKAESLTNDGTALVVYAIAVGLATGGSYTPWTITGMVALSYLGGIAAGIVTAIAAYLLMSRLRSALTINIALLLTPFAAFLAAEIIHASGVLAVVVAGLISAYLGPRISTAASRRQRDAVWPLGAFLLNGALFVLIGIEVQAVIRTIDLRDVGWLLLVTLAAWGVLLVVRFGFLWASAMLIRLLDRRPSQRLRRMSNRARAVSTVAGFRGAVSLAIALSIPLGEGAGAVDGRNEVIFVTAGVILLTLLVQGPLLPAVVRWARLPADTAAEEELQLAERSITGAALARIEEIAADVGISDEVRERLTRDYYEALELANARVQARVDREIEALDAMIDTRDPDADAEGELQGAVVAVGTAVVSPLARNEEYTRLRLAVLDSKREVLVRLTRDGAVDDDVARRIHTRLDVEEVRLRGPESLE</sequence>
<dbReference type="Gene3D" id="1.20.1530.20">
    <property type="match status" value="1"/>
</dbReference>
<keyword evidence="6 10" id="KW-0915">Sodium</keyword>
<comment type="caution">
    <text evidence="10">Lacks conserved residue(s) required for the propagation of feature annotation.</text>
</comment>
<evidence type="ECO:0000259" key="11">
    <source>
        <dbReference type="Pfam" id="PF00999"/>
    </source>
</evidence>
<feature type="transmembrane region" description="Helical" evidence="10">
    <location>
        <begin position="295"/>
        <end position="322"/>
    </location>
</feature>
<gene>
    <name evidence="12" type="ORF">A7J15_11410</name>
</gene>
<feature type="transmembrane region" description="Helical" evidence="10">
    <location>
        <begin position="261"/>
        <end position="283"/>
    </location>
</feature>
<evidence type="ECO:0000256" key="4">
    <source>
        <dbReference type="ARBA" id="ARBA00022692"/>
    </source>
</evidence>
<feature type="transmembrane region" description="Helical" evidence="10">
    <location>
        <begin position="376"/>
        <end position="395"/>
    </location>
</feature>
<dbReference type="GO" id="GO:0051453">
    <property type="term" value="P:regulation of intracellular pH"/>
    <property type="evidence" value="ECO:0007669"/>
    <property type="project" value="TreeGrafter"/>
</dbReference>
<keyword evidence="2 10" id="KW-0813">Transport</keyword>
<feature type="domain" description="Cation/H+ exchanger transmembrane" evidence="11">
    <location>
        <begin position="13"/>
        <end position="401"/>
    </location>
</feature>
<dbReference type="EMBL" id="LXMD01000001">
    <property type="protein sequence ID" value="OCG76583.1"/>
    <property type="molecule type" value="Genomic_DNA"/>
</dbReference>
<evidence type="ECO:0000256" key="10">
    <source>
        <dbReference type="RuleBase" id="RU366002"/>
    </source>
</evidence>
<proteinExistence type="inferred from homology"/>
<name>A0A1B9NJ13_9MICO</name>
<keyword evidence="10" id="KW-0050">Antiport</keyword>
<dbReference type="AlphaFoldDB" id="A0A1B9NJ13"/>
<dbReference type="PANTHER" id="PTHR10110">
    <property type="entry name" value="SODIUM/HYDROGEN EXCHANGER"/>
    <property type="match status" value="1"/>
</dbReference>
<dbReference type="GO" id="GO:0015386">
    <property type="term" value="F:potassium:proton antiporter activity"/>
    <property type="evidence" value="ECO:0007669"/>
    <property type="project" value="TreeGrafter"/>
</dbReference>
<dbReference type="InterPro" id="IPR006153">
    <property type="entry name" value="Cation/H_exchanger_TM"/>
</dbReference>
<feature type="transmembrane region" description="Helical" evidence="10">
    <location>
        <begin position="54"/>
        <end position="71"/>
    </location>
</feature>
<feature type="transmembrane region" description="Helical" evidence="10">
    <location>
        <begin position="83"/>
        <end position="105"/>
    </location>
</feature>
<evidence type="ECO:0000256" key="8">
    <source>
        <dbReference type="ARBA" id="ARBA00023136"/>
    </source>
</evidence>
<dbReference type="PANTHER" id="PTHR10110:SF86">
    <property type="entry name" value="SODIUM_HYDROGEN EXCHANGER 7"/>
    <property type="match status" value="1"/>
</dbReference>
<feature type="transmembrane region" description="Helical" evidence="10">
    <location>
        <begin position="6"/>
        <end position="22"/>
    </location>
</feature>
<protein>
    <submittedName>
        <fullName evidence="12">Na+/H+ antiporter</fullName>
    </submittedName>
</protein>
<dbReference type="InterPro" id="IPR018422">
    <property type="entry name" value="Cation/H_exchanger_CPA1"/>
</dbReference>
<dbReference type="STRING" id="904291.A7J15_11410"/>
<evidence type="ECO:0000256" key="1">
    <source>
        <dbReference type="ARBA" id="ARBA00004651"/>
    </source>
</evidence>
<accession>A0A1B9NJ13</accession>
<comment type="subcellular location">
    <subcellularLocation>
        <location evidence="1 10">Cell membrane</location>
        <topology evidence="1 10">Multi-pass membrane protein</topology>
    </subcellularLocation>
</comment>
<feature type="transmembrane region" description="Helical" evidence="10">
    <location>
        <begin position="206"/>
        <end position="224"/>
    </location>
</feature>
<evidence type="ECO:0000256" key="7">
    <source>
        <dbReference type="ARBA" id="ARBA00023065"/>
    </source>
</evidence>
<keyword evidence="8 10" id="KW-0472">Membrane</keyword>
<keyword evidence="13" id="KW-1185">Reference proteome</keyword>
<keyword evidence="7 10" id="KW-0406">Ion transport</keyword>
<keyword evidence="3 10" id="KW-1003">Cell membrane</keyword>
<dbReference type="Pfam" id="PF00999">
    <property type="entry name" value="Na_H_Exchanger"/>
    <property type="match status" value="1"/>
</dbReference>
<dbReference type="OrthoDB" id="57886at2"/>
<dbReference type="GO" id="GO:0098719">
    <property type="term" value="P:sodium ion import across plasma membrane"/>
    <property type="evidence" value="ECO:0007669"/>
    <property type="project" value="TreeGrafter"/>
</dbReference>
<dbReference type="Proteomes" id="UP000093355">
    <property type="component" value="Unassembled WGS sequence"/>
</dbReference>
<comment type="similarity">
    <text evidence="10">Belongs to the monovalent cation:proton antiporter 1 (CPA1) transporter (TC 2.A.36) family.</text>
</comment>
<keyword evidence="4 10" id="KW-0812">Transmembrane</keyword>
<feature type="transmembrane region" description="Helical" evidence="10">
    <location>
        <begin position="178"/>
        <end position="199"/>
    </location>
</feature>
<dbReference type="InterPro" id="IPR004705">
    <property type="entry name" value="Cation/H_exchanger_CPA1_bac"/>
</dbReference>
<keyword evidence="5 10" id="KW-1133">Transmembrane helix</keyword>
<evidence type="ECO:0000256" key="3">
    <source>
        <dbReference type="ARBA" id="ARBA00022475"/>
    </source>
</evidence>
<dbReference type="NCBIfam" id="TIGR00831">
    <property type="entry name" value="a_cpa1"/>
    <property type="match status" value="1"/>
</dbReference>
<feature type="transmembrane region" description="Helical" evidence="10">
    <location>
        <begin position="29"/>
        <end position="48"/>
    </location>
</feature>
<evidence type="ECO:0000256" key="6">
    <source>
        <dbReference type="ARBA" id="ARBA00023053"/>
    </source>
</evidence>
<dbReference type="GO" id="GO:0005886">
    <property type="term" value="C:plasma membrane"/>
    <property type="evidence" value="ECO:0007669"/>
    <property type="project" value="UniProtKB-SubCell"/>
</dbReference>
<comment type="caution">
    <text evidence="12">The sequence shown here is derived from an EMBL/GenBank/DDBJ whole genome shotgun (WGS) entry which is preliminary data.</text>
</comment>
<evidence type="ECO:0000256" key="2">
    <source>
        <dbReference type="ARBA" id="ARBA00022448"/>
    </source>
</evidence>
<feature type="transmembrane region" description="Helical" evidence="10">
    <location>
        <begin position="111"/>
        <end position="131"/>
    </location>
</feature>
<evidence type="ECO:0000256" key="9">
    <source>
        <dbReference type="ARBA" id="ARBA00023201"/>
    </source>
</evidence>
<feature type="transmembrane region" description="Helical" evidence="10">
    <location>
        <begin position="230"/>
        <end position="249"/>
    </location>
</feature>
<feature type="transmembrane region" description="Helical" evidence="10">
    <location>
        <begin position="342"/>
        <end position="364"/>
    </location>
</feature>
<evidence type="ECO:0000313" key="12">
    <source>
        <dbReference type="EMBL" id="OCG76583.1"/>
    </source>
</evidence>
<comment type="function">
    <text evidence="10">Na(+)/H(+) antiporter that extrudes sodium in exchange for external protons.</text>
</comment>
<dbReference type="RefSeq" id="WP_067028070.1">
    <property type="nucleotide sequence ID" value="NZ_CP038256.1"/>
</dbReference>
<dbReference type="InterPro" id="IPR038770">
    <property type="entry name" value="Na+/solute_symporter_sf"/>
</dbReference>